<dbReference type="InterPro" id="IPR004038">
    <property type="entry name" value="Ribosomal_eL8/eL30/eS12/Gad45"/>
</dbReference>
<organism evidence="2 3">
    <name type="scientific">Babesia microti (strain RI)</name>
    <dbReference type="NCBI Taxonomy" id="1133968"/>
    <lineage>
        <taxon>Eukaryota</taxon>
        <taxon>Sar</taxon>
        <taxon>Alveolata</taxon>
        <taxon>Apicomplexa</taxon>
        <taxon>Aconoidasida</taxon>
        <taxon>Piroplasmida</taxon>
        <taxon>Babesiidae</taxon>
        <taxon>Babesia</taxon>
    </lineage>
</organism>
<name>I7JD57_BABMR</name>
<evidence type="ECO:0000313" key="2">
    <source>
        <dbReference type="EMBL" id="CCF75635.1"/>
    </source>
</evidence>
<feature type="domain" description="Ribosomal protein eL8/eL30/eS12/Gadd45" evidence="1">
    <location>
        <begin position="38"/>
        <end position="82"/>
    </location>
</feature>
<dbReference type="EMBL" id="LN871599">
    <property type="protein sequence ID" value="CCF75635.1"/>
    <property type="molecule type" value="Genomic_DNA"/>
</dbReference>
<reference evidence="2 3" key="2">
    <citation type="journal article" date="2013" name="PLoS ONE">
        <title>Whole genome mapping and re-organization of the nuclear and mitochondrial genomes of Babesia microti isolates.</title>
        <authorList>
            <person name="Cornillot E."/>
            <person name="Dassouli A."/>
            <person name="Garg A."/>
            <person name="Pachikara N."/>
            <person name="Randazzo S."/>
            <person name="Depoix D."/>
            <person name="Carcy B."/>
            <person name="Delbecq S."/>
            <person name="Frutos R."/>
            <person name="Silva J.C."/>
            <person name="Sutton R."/>
            <person name="Krause P.J."/>
            <person name="Mamoun C.B."/>
        </authorList>
    </citation>
    <scope>NUCLEOTIDE SEQUENCE [LARGE SCALE GENOMIC DNA]</scope>
    <source>
        <strain evidence="2 3">RI</strain>
    </source>
</reference>
<keyword evidence="3" id="KW-1185">Reference proteome</keyword>
<dbReference type="InterPro" id="IPR029064">
    <property type="entry name" value="Ribosomal_eL30-like_sf"/>
</dbReference>
<dbReference type="RefSeq" id="XP_012650043.1">
    <property type="nucleotide sequence ID" value="XM_012794589.1"/>
</dbReference>
<dbReference type="AlphaFoldDB" id="I7JD57"/>
<sequence length="172" mass="19519">MPPRSKFKFALAGNYFTKWPNSTKEIQESVGKKLNLIESELVKGVNQVTELLERDELSFVVICHVKRFSVMVQHLPYMCNRYSTLCIAFVDYCTSLEYEAVALEKCKLDKVSVGKEIMSIISANVTPANCPLILSPYIKYTPVELVAKIRGDYVPNVEDDKKLNEENSTSLK</sequence>
<reference evidence="2 3" key="3">
    <citation type="journal article" date="2016" name="Sci. Rep.">
        <title>Genome-wide diversity and gene expression profiling of Babesia microti isolates identify polymorphic genes that mediate host-pathogen interactions.</title>
        <authorList>
            <person name="Silva J.C."/>
            <person name="Cornillot E."/>
            <person name="McCracken C."/>
            <person name="Usmani-Brown S."/>
            <person name="Dwivedi A."/>
            <person name="Ifeonu O.O."/>
            <person name="Crabtree J."/>
            <person name="Gotia H.T."/>
            <person name="Virji A.Z."/>
            <person name="Reynes C."/>
            <person name="Colinge J."/>
            <person name="Kumar V."/>
            <person name="Lawres L."/>
            <person name="Pazzi J.E."/>
            <person name="Pablo J.V."/>
            <person name="Hung C."/>
            <person name="Brancato J."/>
            <person name="Kumari P."/>
            <person name="Orvis J."/>
            <person name="Tretina K."/>
            <person name="Chibucos M."/>
            <person name="Ott S."/>
            <person name="Sadzewicz L."/>
            <person name="Sengamalay N."/>
            <person name="Shetty A.C."/>
            <person name="Su Q."/>
            <person name="Tallon L."/>
            <person name="Fraser C.M."/>
            <person name="Frutos R."/>
            <person name="Molina D.M."/>
            <person name="Krause P.J."/>
            <person name="Ben Mamoun C."/>
        </authorList>
    </citation>
    <scope>NUCLEOTIDE SEQUENCE [LARGE SCALE GENOMIC DNA]</scope>
    <source>
        <strain evidence="2 3">RI</strain>
    </source>
</reference>
<protein>
    <recommendedName>
        <fullName evidence="1">Ribosomal protein eL8/eL30/eS12/Gadd45 domain-containing protein</fullName>
    </recommendedName>
</protein>
<dbReference type="Gene3D" id="3.30.1330.30">
    <property type="match status" value="1"/>
</dbReference>
<dbReference type="KEGG" id="bmic:BmR1_04g07200"/>
<proteinExistence type="predicted"/>
<evidence type="ECO:0000259" key="1">
    <source>
        <dbReference type="Pfam" id="PF01248"/>
    </source>
</evidence>
<dbReference type="Pfam" id="PF01248">
    <property type="entry name" value="Ribosomal_L7Ae"/>
    <property type="match status" value="1"/>
</dbReference>
<evidence type="ECO:0000313" key="3">
    <source>
        <dbReference type="Proteomes" id="UP000002899"/>
    </source>
</evidence>
<reference evidence="2 3" key="1">
    <citation type="journal article" date="2012" name="Nucleic Acids Res.">
        <title>Sequencing of the smallest Apicomplexan genome from the human pathogen Babesia microti.</title>
        <authorList>
            <person name="Cornillot E."/>
            <person name="Hadj-Kaddour K."/>
            <person name="Dassouli A."/>
            <person name="Noel B."/>
            <person name="Ranwez V."/>
            <person name="Vacherie B."/>
            <person name="Augagneur Y."/>
            <person name="Bres V."/>
            <person name="Duclos A."/>
            <person name="Randazzo S."/>
            <person name="Carcy B."/>
            <person name="Debierre-Grockiego F."/>
            <person name="Delbecq S."/>
            <person name="Moubri-Menage K."/>
            <person name="Shams-Eldin H."/>
            <person name="Usmani-Brown S."/>
            <person name="Bringaud F."/>
            <person name="Wincker P."/>
            <person name="Vivares C.P."/>
            <person name="Schwarz R.T."/>
            <person name="Schetters T.P."/>
            <person name="Krause P.J."/>
            <person name="Gorenflot A."/>
            <person name="Berry V."/>
            <person name="Barbe V."/>
            <person name="Ben Mamoun C."/>
        </authorList>
    </citation>
    <scope>NUCLEOTIDE SEQUENCE [LARGE SCALE GENOMIC DNA]</scope>
    <source>
        <strain evidence="2 3">RI</strain>
    </source>
</reference>
<dbReference type="VEuPathDB" id="PiroplasmaDB:BmR1_04g07200"/>
<dbReference type="GeneID" id="24426087"/>
<accession>I7JD57</accession>
<dbReference type="SUPFAM" id="SSF55315">
    <property type="entry name" value="L30e-like"/>
    <property type="match status" value="1"/>
</dbReference>
<dbReference type="Proteomes" id="UP000002899">
    <property type="component" value="Chromosome IV"/>
</dbReference>